<dbReference type="PANTHER" id="PTHR33562">
    <property type="entry name" value="ATILLA, ISOFORM B-RELATED-RELATED"/>
    <property type="match status" value="1"/>
</dbReference>
<comment type="caution">
    <text evidence="3">The sequence shown here is derived from an EMBL/GenBank/DDBJ whole genome shotgun (WGS) entry which is preliminary data.</text>
</comment>
<evidence type="ECO:0008006" key="5">
    <source>
        <dbReference type="Google" id="ProtNLM"/>
    </source>
</evidence>
<organism evidence="3 4">
    <name type="scientific">Owenia fusiformis</name>
    <name type="common">Polychaete worm</name>
    <dbReference type="NCBI Taxonomy" id="6347"/>
    <lineage>
        <taxon>Eukaryota</taxon>
        <taxon>Metazoa</taxon>
        <taxon>Spiralia</taxon>
        <taxon>Lophotrochozoa</taxon>
        <taxon>Annelida</taxon>
        <taxon>Polychaeta</taxon>
        <taxon>Sedentaria</taxon>
        <taxon>Canalipalpata</taxon>
        <taxon>Sabellida</taxon>
        <taxon>Oweniida</taxon>
        <taxon>Oweniidae</taxon>
        <taxon>Owenia</taxon>
    </lineage>
</organism>
<protein>
    <recommendedName>
        <fullName evidence="5">Protein quiver</fullName>
    </recommendedName>
</protein>
<evidence type="ECO:0000313" key="4">
    <source>
        <dbReference type="Proteomes" id="UP000749559"/>
    </source>
</evidence>
<keyword evidence="2" id="KW-0325">Glycoprotein</keyword>
<keyword evidence="1" id="KW-0732">Signal</keyword>
<dbReference type="EMBL" id="CAIIXF020000006">
    <property type="protein sequence ID" value="CAH1786975.1"/>
    <property type="molecule type" value="Genomic_DNA"/>
</dbReference>
<dbReference type="PANTHER" id="PTHR33562:SF28">
    <property type="entry name" value="PROTEIN QUIVER"/>
    <property type="match status" value="1"/>
</dbReference>
<accession>A0A8S4NYL5</accession>
<evidence type="ECO:0000256" key="1">
    <source>
        <dbReference type="ARBA" id="ARBA00022729"/>
    </source>
</evidence>
<dbReference type="InterPro" id="IPR050975">
    <property type="entry name" value="Sleep_regulator"/>
</dbReference>
<dbReference type="GO" id="GO:0032222">
    <property type="term" value="P:regulation of synaptic transmission, cholinergic"/>
    <property type="evidence" value="ECO:0007669"/>
    <property type="project" value="InterPro"/>
</dbReference>
<evidence type="ECO:0000313" key="3">
    <source>
        <dbReference type="EMBL" id="CAH1786975.1"/>
    </source>
</evidence>
<sequence length="178" mass="19940">MTSLTFNISGEGESHRCEIRSPKIVTKMQNLLLLSAVILATNIGLGSALYCYQCTSAQAGCGAPLDIRMQRWHWCPDDANLIENFCVKRIQTVGSRTTIDRGCLSEFLKNTWHRTQMPTVRRHGYCENARATMGTLTFDKKSTYCFCNDWNGCNSSTNIQAKIGLIFSSVVIAVLRFL</sequence>
<gene>
    <name evidence="3" type="ORF">OFUS_LOCUS12764</name>
</gene>
<keyword evidence="4" id="KW-1185">Reference proteome</keyword>
<dbReference type="Proteomes" id="UP000749559">
    <property type="component" value="Unassembled WGS sequence"/>
</dbReference>
<dbReference type="OrthoDB" id="6249205at2759"/>
<reference evidence="3" key="1">
    <citation type="submission" date="2022-03" db="EMBL/GenBank/DDBJ databases">
        <authorList>
            <person name="Martin C."/>
        </authorList>
    </citation>
    <scope>NUCLEOTIDE SEQUENCE</scope>
</reference>
<dbReference type="AlphaFoldDB" id="A0A8S4NYL5"/>
<dbReference type="GO" id="GO:0030431">
    <property type="term" value="P:sleep"/>
    <property type="evidence" value="ECO:0007669"/>
    <property type="project" value="InterPro"/>
</dbReference>
<evidence type="ECO:0000256" key="2">
    <source>
        <dbReference type="ARBA" id="ARBA00023180"/>
    </source>
</evidence>
<name>A0A8S4NYL5_OWEFU</name>
<dbReference type="InterPro" id="IPR031424">
    <property type="entry name" value="QVR-like"/>
</dbReference>
<dbReference type="Pfam" id="PF17064">
    <property type="entry name" value="QVR"/>
    <property type="match status" value="1"/>
</dbReference>
<proteinExistence type="predicted"/>